<evidence type="ECO:0000256" key="3">
    <source>
        <dbReference type="PROSITE-ProRule" id="PRU00221"/>
    </source>
</evidence>
<dbReference type="Pfam" id="PF00400">
    <property type="entry name" value="WD40"/>
    <property type="match status" value="3"/>
</dbReference>
<evidence type="ECO:0000313" key="5">
    <source>
        <dbReference type="Proteomes" id="UP001178148"/>
    </source>
</evidence>
<dbReference type="PRINTS" id="PR00320">
    <property type="entry name" value="GPROTEINBRPT"/>
</dbReference>
<dbReference type="InterPro" id="IPR036322">
    <property type="entry name" value="WD40_repeat_dom_sf"/>
</dbReference>
<dbReference type="AlphaFoldDB" id="A0AA90NTM0"/>
<evidence type="ECO:0008006" key="6">
    <source>
        <dbReference type="Google" id="ProtNLM"/>
    </source>
</evidence>
<dbReference type="PANTHER" id="PTHR19848">
    <property type="entry name" value="WD40 REPEAT PROTEIN"/>
    <property type="match status" value="1"/>
</dbReference>
<dbReference type="EMBL" id="JASXSV010000010">
    <property type="protein sequence ID" value="MDP0589100.1"/>
    <property type="molecule type" value="Genomic_DNA"/>
</dbReference>
<gene>
    <name evidence="4" type="ORF">QS748_07845</name>
</gene>
<keyword evidence="5" id="KW-1185">Reference proteome</keyword>
<evidence type="ECO:0000313" key="4">
    <source>
        <dbReference type="EMBL" id="MDP0589100.1"/>
    </source>
</evidence>
<dbReference type="SUPFAM" id="SSF50978">
    <property type="entry name" value="WD40 repeat-like"/>
    <property type="match status" value="1"/>
</dbReference>
<dbReference type="PROSITE" id="PS50082">
    <property type="entry name" value="WD_REPEATS_2"/>
    <property type="match status" value="2"/>
</dbReference>
<keyword evidence="2" id="KW-0677">Repeat</keyword>
<name>A0AA90NTM0_9GAMM</name>
<dbReference type="Gene3D" id="2.130.10.10">
    <property type="entry name" value="YVTN repeat-like/Quinoprotein amine dehydrogenase"/>
    <property type="match status" value="2"/>
</dbReference>
<reference evidence="4 5" key="1">
    <citation type="journal article" date="2023" name="bioRxiv">
        <title>An intranuclear bacterial parasite of deep-sea mussels expresses apoptosis inhibitors acquired from its host.</title>
        <authorList>
            <person name="Gonzalez Porras M.A."/>
            <person name="Assie A."/>
            <person name="Tietjen M."/>
            <person name="Violette M."/>
            <person name="Kleiner M."/>
            <person name="Gruber-Vodicka H."/>
            <person name="Dubilier N."/>
            <person name="Leisch N."/>
        </authorList>
    </citation>
    <scope>NUCLEOTIDE SEQUENCE [LARGE SCALE GENOMIC DNA]</scope>
    <source>
        <strain evidence="4">IAP13</strain>
    </source>
</reference>
<dbReference type="GO" id="GO:0000027">
    <property type="term" value="P:ribosomal large subunit assembly"/>
    <property type="evidence" value="ECO:0007669"/>
    <property type="project" value="TreeGrafter"/>
</dbReference>
<dbReference type="InterPro" id="IPR001680">
    <property type="entry name" value="WD40_rpt"/>
</dbReference>
<accession>A0AA90NTM0</accession>
<dbReference type="PROSITE" id="PS50294">
    <property type="entry name" value="WD_REPEATS_REGION"/>
    <property type="match status" value="2"/>
</dbReference>
<dbReference type="PANTHER" id="PTHR19848:SF0">
    <property type="entry name" value="NOTCHLESS PROTEIN HOMOLOG 1"/>
    <property type="match status" value="1"/>
</dbReference>
<keyword evidence="1 3" id="KW-0853">WD repeat</keyword>
<evidence type="ECO:0000256" key="2">
    <source>
        <dbReference type="ARBA" id="ARBA00022737"/>
    </source>
</evidence>
<dbReference type="Proteomes" id="UP001178148">
    <property type="component" value="Unassembled WGS sequence"/>
</dbReference>
<dbReference type="SMART" id="SM00320">
    <property type="entry name" value="WD40"/>
    <property type="match status" value="4"/>
</dbReference>
<evidence type="ECO:0000256" key="1">
    <source>
        <dbReference type="ARBA" id="ARBA00022574"/>
    </source>
</evidence>
<dbReference type="InterPro" id="IPR020472">
    <property type="entry name" value="WD40_PAC1"/>
</dbReference>
<proteinExistence type="predicted"/>
<feature type="repeat" description="WD" evidence="3">
    <location>
        <begin position="643"/>
        <end position="674"/>
    </location>
</feature>
<protein>
    <recommendedName>
        <fullName evidence="6">WD domain, G-beta repeat</fullName>
    </recommendedName>
</protein>
<feature type="repeat" description="WD" evidence="3">
    <location>
        <begin position="458"/>
        <end position="488"/>
    </location>
</feature>
<sequence length="727" mass="81929">MNIFIFILIFANHLVFAMVLDPEICGDDVNNMNLNDEATNNISNNIDRREVDVISRPYAESPELVAESDYADKFSISCTDYVITEEGRNENSELLLSMNDMVAGVSSIYLDERHDTSVNLTDDRLCDSETQLPILTKIDSNAQTVRISGESKTTRFSNNNIPNSFDNSLAFHVANLALVNNGGYSVNAREASARAISDKERIDARGMHIHSYLTKDEGNERMFQERIVGSSEINCRHTITRREVDVTSRPYAESPELVTELDYADKLGISCTDDIVSVLSSFCLSESNDTAVNLTDDRLCISGAQLPVLKQIDSNSHAVGDGRESHAIGFSNNNIPNSFNNSSAFHAAHPASGNSGGYSINNREALANTISGGEKIYAIGIRIHLYFTKDEYNERMFQDYVYGSSDINYRYALTRSFPIRIIKTFVKQKNKPYYFLAYADEVKVNDFSNDQSDRLYELRGHNGSVNAIIFLDNGQLVTASADKTMKIWAFSTWIRQFYCIQTLSGHSCVINSVIELCGKRLVSVSNDKTIKIWKLNNENEYICIETLIFSRNYKNCWVLSVITASANRLIATSNIGEVKIWQYDENTEKYIYQQMMVSSVFKSWIKSIVEVNKNKLVFGSSHGLLDVWEQSGPTEKYAYVGTLAGHSGDVTSIITTMNGYLVSASTDQTLKVWKQNEQGKYVCMNTLKPNYRSYYFELKSYFHTVREIENGTLLSASGGKIKEWRIK</sequence>
<dbReference type="InterPro" id="IPR015943">
    <property type="entry name" value="WD40/YVTN_repeat-like_dom_sf"/>
</dbReference>
<organism evidence="4 5">
    <name type="scientific">Candidatus Endonucleibacter bathymodioli</name>
    <dbReference type="NCBI Taxonomy" id="539814"/>
    <lineage>
        <taxon>Bacteria</taxon>
        <taxon>Pseudomonadati</taxon>
        <taxon>Pseudomonadota</taxon>
        <taxon>Gammaproteobacteria</taxon>
        <taxon>Oceanospirillales</taxon>
        <taxon>Endozoicomonadaceae</taxon>
        <taxon>Candidatus Endonucleibacter</taxon>
    </lineage>
</organism>
<comment type="caution">
    <text evidence="4">The sequence shown here is derived from an EMBL/GenBank/DDBJ whole genome shotgun (WGS) entry which is preliminary data.</text>
</comment>